<feature type="compositionally biased region" description="Polar residues" evidence="1">
    <location>
        <begin position="1"/>
        <end position="16"/>
    </location>
</feature>
<gene>
    <name evidence="3" type="ORF">ACFQJ6_05415</name>
</gene>
<feature type="domain" description="DUF7344" evidence="2">
    <location>
        <begin position="33"/>
        <end position="103"/>
    </location>
</feature>
<proteinExistence type="predicted"/>
<evidence type="ECO:0000259" key="2">
    <source>
        <dbReference type="Pfam" id="PF24035"/>
    </source>
</evidence>
<evidence type="ECO:0000313" key="3">
    <source>
        <dbReference type="EMBL" id="MFC7079662.1"/>
    </source>
</evidence>
<feature type="region of interest" description="Disordered" evidence="1">
    <location>
        <begin position="118"/>
        <end position="137"/>
    </location>
</feature>
<evidence type="ECO:0000313" key="4">
    <source>
        <dbReference type="Proteomes" id="UP001596407"/>
    </source>
</evidence>
<feature type="region of interest" description="Disordered" evidence="1">
    <location>
        <begin position="1"/>
        <end position="24"/>
    </location>
</feature>
<dbReference type="GeneID" id="79303821"/>
<dbReference type="InterPro" id="IPR055768">
    <property type="entry name" value="DUF7344"/>
</dbReference>
<keyword evidence="4" id="KW-1185">Reference proteome</keyword>
<organism evidence="3 4">
    <name type="scientific">Halorussus caseinilyticus</name>
    <dbReference type="NCBI Taxonomy" id="3034025"/>
    <lineage>
        <taxon>Archaea</taxon>
        <taxon>Methanobacteriati</taxon>
        <taxon>Methanobacteriota</taxon>
        <taxon>Stenosarchaea group</taxon>
        <taxon>Halobacteria</taxon>
        <taxon>Halobacteriales</taxon>
        <taxon>Haladaptataceae</taxon>
        <taxon>Halorussus</taxon>
    </lineage>
</organism>
<feature type="compositionally biased region" description="Basic and acidic residues" evidence="1">
    <location>
        <begin position="119"/>
        <end position="129"/>
    </location>
</feature>
<name>A0ABD5WGB3_9EURY</name>
<dbReference type="EMBL" id="JBHSZH010000005">
    <property type="protein sequence ID" value="MFC7079662.1"/>
    <property type="molecule type" value="Genomic_DNA"/>
</dbReference>
<reference evidence="3 4" key="1">
    <citation type="journal article" date="2019" name="Int. J. Syst. Evol. Microbiol.">
        <title>The Global Catalogue of Microorganisms (GCM) 10K type strain sequencing project: providing services to taxonomists for standard genome sequencing and annotation.</title>
        <authorList>
            <consortium name="The Broad Institute Genomics Platform"/>
            <consortium name="The Broad Institute Genome Sequencing Center for Infectious Disease"/>
            <person name="Wu L."/>
            <person name="Ma J."/>
        </authorList>
    </citation>
    <scope>NUCLEOTIDE SEQUENCE [LARGE SCALE GENOMIC DNA]</scope>
    <source>
        <strain evidence="3 4">DT72</strain>
    </source>
</reference>
<comment type="caution">
    <text evidence="3">The sequence shown here is derived from an EMBL/GenBank/DDBJ whole genome shotgun (WGS) entry which is preliminary data.</text>
</comment>
<evidence type="ECO:0000256" key="1">
    <source>
        <dbReference type="SAM" id="MobiDB-lite"/>
    </source>
</evidence>
<dbReference type="Pfam" id="PF24035">
    <property type="entry name" value="DUF7344"/>
    <property type="match status" value="1"/>
</dbReference>
<dbReference type="AlphaFoldDB" id="A0ABD5WGB3"/>
<dbReference type="InterPro" id="IPR036388">
    <property type="entry name" value="WH-like_DNA-bd_sf"/>
</dbReference>
<dbReference type="Gene3D" id="1.10.10.10">
    <property type="entry name" value="Winged helix-like DNA-binding domain superfamily/Winged helix DNA-binding domain"/>
    <property type="match status" value="1"/>
</dbReference>
<protein>
    <recommendedName>
        <fullName evidence="2">DUF7344 domain-containing protein</fullName>
    </recommendedName>
</protein>
<dbReference type="RefSeq" id="WP_276279257.1">
    <property type="nucleotide sequence ID" value="NZ_CP119809.1"/>
</dbReference>
<accession>A0ABD5WGB3</accession>
<sequence>MSQAPNNSTGEETTNAPPEDRRGSCVRSLDEIFETLAAERRRNALYVLYRRAEGITLSELAEEIAGAEDADAERVATSLHHVHLPKLADVGVADYDPAAETVRLATDSEPFRRYLTAAEDERRPLRRGSDSATLSEF</sequence>
<dbReference type="Proteomes" id="UP001596407">
    <property type="component" value="Unassembled WGS sequence"/>
</dbReference>